<evidence type="ECO:0000256" key="1">
    <source>
        <dbReference type="SAM" id="SignalP"/>
    </source>
</evidence>
<keyword evidence="3" id="KW-1185">Reference proteome</keyword>
<keyword evidence="1" id="KW-0732">Signal</keyword>
<organism evidence="2 3">
    <name type="scientific">Platysternon megacephalum</name>
    <name type="common">big-headed turtle</name>
    <dbReference type="NCBI Taxonomy" id="55544"/>
    <lineage>
        <taxon>Eukaryota</taxon>
        <taxon>Metazoa</taxon>
        <taxon>Chordata</taxon>
        <taxon>Craniata</taxon>
        <taxon>Vertebrata</taxon>
        <taxon>Euteleostomi</taxon>
        <taxon>Archelosauria</taxon>
        <taxon>Testudinata</taxon>
        <taxon>Testudines</taxon>
        <taxon>Cryptodira</taxon>
        <taxon>Durocryptodira</taxon>
        <taxon>Testudinoidea</taxon>
        <taxon>Platysternidae</taxon>
        <taxon>Platysternon</taxon>
    </lineage>
</organism>
<name>A0A4D9E4U8_9SAUR</name>
<reference evidence="2 3" key="2">
    <citation type="submission" date="2019-04" db="EMBL/GenBank/DDBJ databases">
        <title>The genome sequence of big-headed turtle.</title>
        <authorList>
            <person name="Gong S."/>
        </authorList>
    </citation>
    <scope>NUCLEOTIDE SEQUENCE [LARGE SCALE GENOMIC DNA]</scope>
    <source>
        <strain evidence="2">DO16091913</strain>
        <tissue evidence="2">Muscle</tissue>
    </source>
</reference>
<gene>
    <name evidence="2" type="ORF">DR999_PMT14043</name>
</gene>
<protein>
    <submittedName>
        <fullName evidence="2">Testis-expressed sequence 9 protein</fullName>
    </submittedName>
</protein>
<sequence>MVQWMLLTGMPTALLPTAANSPQESFKLTPAVGWEQWKWRLLFLQSWPGDCSRSPLMRVIYRSFKKKKRERETETLQKCLAYKCDYACPSFPLFKEQAGFRCSTPC</sequence>
<dbReference type="EMBL" id="QXTE01000157">
    <property type="protein sequence ID" value="TFK03485.1"/>
    <property type="molecule type" value="Genomic_DNA"/>
</dbReference>
<feature type="signal peptide" evidence="1">
    <location>
        <begin position="1"/>
        <end position="19"/>
    </location>
</feature>
<evidence type="ECO:0000313" key="3">
    <source>
        <dbReference type="Proteomes" id="UP000297703"/>
    </source>
</evidence>
<accession>A0A4D9E4U8</accession>
<reference evidence="2 3" key="1">
    <citation type="submission" date="2019-04" db="EMBL/GenBank/DDBJ databases">
        <title>Draft genome of the big-headed turtle Platysternon megacephalum.</title>
        <authorList>
            <person name="Gong S."/>
        </authorList>
    </citation>
    <scope>NUCLEOTIDE SEQUENCE [LARGE SCALE GENOMIC DNA]</scope>
    <source>
        <strain evidence="2">DO16091913</strain>
        <tissue evidence="2">Muscle</tissue>
    </source>
</reference>
<comment type="caution">
    <text evidence="2">The sequence shown here is derived from an EMBL/GenBank/DDBJ whole genome shotgun (WGS) entry which is preliminary data.</text>
</comment>
<dbReference type="Proteomes" id="UP000297703">
    <property type="component" value="Unassembled WGS sequence"/>
</dbReference>
<dbReference type="AlphaFoldDB" id="A0A4D9E4U8"/>
<feature type="chain" id="PRO_5020020754" evidence="1">
    <location>
        <begin position="20"/>
        <end position="106"/>
    </location>
</feature>
<proteinExistence type="predicted"/>
<evidence type="ECO:0000313" key="2">
    <source>
        <dbReference type="EMBL" id="TFK03485.1"/>
    </source>
</evidence>